<dbReference type="AlphaFoldDB" id="B8J112"/>
<dbReference type="EMBL" id="CP001358">
    <property type="protein sequence ID" value="ACL49439.1"/>
    <property type="molecule type" value="Genomic_DNA"/>
</dbReference>
<sequence length="72" mass="7954">MLPKAHTLHWRKAVNPPRPPDGHTWTPGQKAAIPCMLRTSAAAGRDASEPVSKPDKSEQHTTVSIFIFKQRA</sequence>
<feature type="compositionally biased region" description="Basic residues" evidence="1">
    <location>
        <begin position="1"/>
        <end position="12"/>
    </location>
</feature>
<dbReference type="HOGENOM" id="CLU_2715765_0_0_7"/>
<evidence type="ECO:0000313" key="2">
    <source>
        <dbReference type="EMBL" id="ACL49439.1"/>
    </source>
</evidence>
<evidence type="ECO:0000256" key="1">
    <source>
        <dbReference type="SAM" id="MobiDB-lite"/>
    </source>
</evidence>
<feature type="compositionally biased region" description="Basic and acidic residues" evidence="1">
    <location>
        <begin position="46"/>
        <end position="59"/>
    </location>
</feature>
<proteinExistence type="predicted"/>
<feature type="region of interest" description="Disordered" evidence="1">
    <location>
        <begin position="40"/>
        <end position="63"/>
    </location>
</feature>
<name>B8J112_DESDA</name>
<feature type="region of interest" description="Disordered" evidence="1">
    <location>
        <begin position="1"/>
        <end position="26"/>
    </location>
</feature>
<gene>
    <name evidence="2" type="ordered locus">Ddes_1537</name>
</gene>
<reference evidence="2" key="1">
    <citation type="submission" date="2009-01" db="EMBL/GenBank/DDBJ databases">
        <title>Complete sequence of Desulfovibrio desulfuricans subsp. desulfuricans str. ATCC 27774.</title>
        <authorList>
            <consortium name="US DOE Joint Genome Institute"/>
            <person name="Lucas S."/>
            <person name="Copeland A."/>
            <person name="Lapidus A."/>
            <person name="Glavina del Rio T."/>
            <person name="Tice H."/>
            <person name="Bruce D."/>
            <person name="Goodwin L."/>
            <person name="Pitluck S."/>
            <person name="Sims D."/>
            <person name="Lu M."/>
            <person name="Kiss H."/>
            <person name="Meineke L."/>
            <person name="Brettin T."/>
            <person name="Detter J.C."/>
            <person name="Han C."/>
            <person name="Larimer F."/>
            <person name="Land M."/>
            <person name="Hauser L."/>
            <person name="Kyrpides N."/>
            <person name="Ovchinnikova G."/>
            <person name="Hazen T.C."/>
        </authorList>
    </citation>
    <scope>NUCLEOTIDE SEQUENCE [LARGE SCALE GENOMIC DNA]</scope>
    <source>
        <strain evidence="2">ATCC 27774</strain>
    </source>
</reference>
<dbReference type="KEGG" id="dds:Ddes_1537"/>
<protein>
    <submittedName>
        <fullName evidence="2">Uncharacterized protein</fullName>
    </submittedName>
</protein>
<accession>B8J112</accession>
<organism evidence="2">
    <name type="scientific">Desulfovibrio desulfuricans (strain ATCC 27774 / DSM 6949 / MB)</name>
    <dbReference type="NCBI Taxonomy" id="525146"/>
    <lineage>
        <taxon>Bacteria</taxon>
        <taxon>Pseudomonadati</taxon>
        <taxon>Thermodesulfobacteriota</taxon>
        <taxon>Desulfovibrionia</taxon>
        <taxon>Desulfovibrionales</taxon>
        <taxon>Desulfovibrionaceae</taxon>
        <taxon>Desulfovibrio</taxon>
    </lineage>
</organism>